<organism evidence="1 2">
    <name type="scientific">Belliella marina</name>
    <dbReference type="NCBI Taxonomy" id="1644146"/>
    <lineage>
        <taxon>Bacteria</taxon>
        <taxon>Pseudomonadati</taxon>
        <taxon>Bacteroidota</taxon>
        <taxon>Cytophagia</taxon>
        <taxon>Cytophagales</taxon>
        <taxon>Cyclobacteriaceae</taxon>
        <taxon>Belliella</taxon>
    </lineage>
</organism>
<dbReference type="SUPFAM" id="SSF51206">
    <property type="entry name" value="cAMP-binding domain-like"/>
    <property type="match status" value="1"/>
</dbReference>
<name>A0ABW4VJW9_9BACT</name>
<evidence type="ECO:0000313" key="1">
    <source>
        <dbReference type="EMBL" id="MFD2034627.1"/>
    </source>
</evidence>
<comment type="caution">
    <text evidence="1">The sequence shown here is derived from an EMBL/GenBank/DDBJ whole genome shotgun (WGS) entry which is preliminary data.</text>
</comment>
<dbReference type="Proteomes" id="UP001597361">
    <property type="component" value="Unassembled WGS sequence"/>
</dbReference>
<accession>A0ABW4VJW9</accession>
<sequence>MTDNTSNDPNQGINALIRTISQIINLKDHEKTLIRSLFKEKKIKRGDFFLKEGKICKEIGFITEGLVAYFIATEEPHIYDFGRENEFVSNYESFLIQSESKKSILCIEETEMLCITFSDLQILYNKLLEGQKLGRIISENLFLDATEKLTSFYVESPESKYERFIKKYPDLVKRIPQYYIASYINVKPQSLSRIRKRSLSKSKVNSGE</sequence>
<keyword evidence="2" id="KW-1185">Reference proteome</keyword>
<gene>
    <name evidence="1" type="ORF">ACFSKL_07505</name>
</gene>
<proteinExistence type="predicted"/>
<dbReference type="EMBL" id="JBHUHR010000021">
    <property type="protein sequence ID" value="MFD2034627.1"/>
    <property type="molecule type" value="Genomic_DNA"/>
</dbReference>
<dbReference type="RefSeq" id="WP_376884959.1">
    <property type="nucleotide sequence ID" value="NZ_JBHUHR010000021.1"/>
</dbReference>
<dbReference type="Gene3D" id="2.60.120.10">
    <property type="entry name" value="Jelly Rolls"/>
    <property type="match status" value="1"/>
</dbReference>
<dbReference type="InterPro" id="IPR018490">
    <property type="entry name" value="cNMP-bd_dom_sf"/>
</dbReference>
<protein>
    <submittedName>
        <fullName evidence="1">Crp/Fnr family transcriptional regulator</fullName>
    </submittedName>
</protein>
<evidence type="ECO:0000313" key="2">
    <source>
        <dbReference type="Proteomes" id="UP001597361"/>
    </source>
</evidence>
<dbReference type="InterPro" id="IPR014710">
    <property type="entry name" value="RmlC-like_jellyroll"/>
</dbReference>
<reference evidence="2" key="1">
    <citation type="journal article" date="2019" name="Int. J. Syst. Evol. Microbiol.">
        <title>The Global Catalogue of Microorganisms (GCM) 10K type strain sequencing project: providing services to taxonomists for standard genome sequencing and annotation.</title>
        <authorList>
            <consortium name="The Broad Institute Genomics Platform"/>
            <consortium name="The Broad Institute Genome Sequencing Center for Infectious Disease"/>
            <person name="Wu L."/>
            <person name="Ma J."/>
        </authorList>
    </citation>
    <scope>NUCLEOTIDE SEQUENCE [LARGE SCALE GENOMIC DNA]</scope>
    <source>
        <strain evidence="2">CGMCC 1.15180</strain>
    </source>
</reference>